<gene>
    <name evidence="6" type="ORF">QR685DRAFT_595114</name>
</gene>
<organism evidence="6 7">
    <name type="scientific">Neurospora intermedia</name>
    <dbReference type="NCBI Taxonomy" id="5142"/>
    <lineage>
        <taxon>Eukaryota</taxon>
        <taxon>Fungi</taxon>
        <taxon>Dikarya</taxon>
        <taxon>Ascomycota</taxon>
        <taxon>Pezizomycotina</taxon>
        <taxon>Sordariomycetes</taxon>
        <taxon>Sordariomycetidae</taxon>
        <taxon>Sordariales</taxon>
        <taxon>Sordariaceae</taxon>
        <taxon>Neurospora</taxon>
    </lineage>
</organism>
<dbReference type="SUPFAM" id="SSF52467">
    <property type="entry name" value="DHS-like NAD/FAD-binding domain"/>
    <property type="match status" value="1"/>
</dbReference>
<keyword evidence="4" id="KW-0862">Zinc</keyword>
<dbReference type="Gene3D" id="3.40.50.1220">
    <property type="entry name" value="TPP-binding domain"/>
    <property type="match status" value="1"/>
</dbReference>
<evidence type="ECO:0000256" key="2">
    <source>
        <dbReference type="ARBA" id="ARBA00022679"/>
    </source>
</evidence>
<dbReference type="InterPro" id="IPR026590">
    <property type="entry name" value="Ssirtuin_cat_dom"/>
</dbReference>
<dbReference type="PANTHER" id="PTHR47651">
    <property type="entry name" value="NAD-DEPENDENT HISTONE DEACETYLASE HST4"/>
    <property type="match status" value="1"/>
</dbReference>
<evidence type="ECO:0000259" key="5">
    <source>
        <dbReference type="PROSITE" id="PS50305"/>
    </source>
</evidence>
<evidence type="ECO:0000256" key="1">
    <source>
        <dbReference type="ARBA" id="ARBA00006924"/>
    </source>
</evidence>
<comment type="caution">
    <text evidence="6">The sequence shown here is derived from an EMBL/GenBank/DDBJ whole genome shotgun (WGS) entry which is preliminary data.</text>
</comment>
<feature type="binding site" evidence="4">
    <location>
        <position position="185"/>
    </location>
    <ligand>
        <name>Zn(2+)</name>
        <dbReference type="ChEBI" id="CHEBI:29105"/>
    </ligand>
</feature>
<protein>
    <submittedName>
        <fullName evidence="6">DHS-like NAD/FAD-binding domain-containing protein</fullName>
    </submittedName>
</protein>
<sequence length="503" mass="55101">MSTLATTAAGTLRMRIPYRELPPPTTIIPATATTLPGAVAALKSFLTTPPPSGLPNRTVILTGAGLSVASGLADYRGVNGTYRVNKDYKPIFHHEFLNSHETRQRYWARSYIGWRGLGRAGPNPGHYAIRDLGDLLTKRYSGDRNNKGITGVITQNVDSFHKMSHPDIQTVELHGTLASVVCTSCRNQFPRDEYQTTLARLNPIWADFLREALASGALETEDIEERNKKGIKMNPDGDVDLAEAPYTTFRYPACPSCLKEPPRLADGTKTWVEIDKDGAWIPSSTAGVLKPAVIMFGESISAEVKDEAEKAIDNAGRMLILGTSLATYSAWRLAQRAKLRGMPIAIVSIGGVRREEMFFEDLDPKMAGPHGVRVEMATEQLLPALVEELKTSFSGSPVPNTFSTSTSSPFCILSTTSRKVLILTSAWREKAAKKMMIKKVAGFHSVDFGIFVWLMESSPNRKNLGTNDFQNDTLATLGTITSGAPLARRIEVENEARRTVEGT</sequence>
<evidence type="ECO:0000256" key="4">
    <source>
        <dbReference type="PROSITE-ProRule" id="PRU00236"/>
    </source>
</evidence>
<dbReference type="Gene3D" id="3.30.1600.10">
    <property type="entry name" value="SIR2/SIRT2 'Small Domain"/>
    <property type="match status" value="1"/>
</dbReference>
<comment type="similarity">
    <text evidence="1">Belongs to the sirtuin family. Class I subfamily.</text>
</comment>
<dbReference type="PANTHER" id="PTHR47651:SF17">
    <property type="entry name" value="DEACETYLASE SIRTUIN-TYPE DOMAIN-CONTAINING PROTEIN"/>
    <property type="match status" value="1"/>
</dbReference>
<dbReference type="EMBL" id="JAVLET010000002">
    <property type="protein sequence ID" value="KAL0473376.1"/>
    <property type="molecule type" value="Genomic_DNA"/>
</dbReference>
<dbReference type="InterPro" id="IPR003000">
    <property type="entry name" value="Sirtuin"/>
</dbReference>
<keyword evidence="7" id="KW-1185">Reference proteome</keyword>
<keyword evidence="2" id="KW-0808">Transferase</keyword>
<feature type="binding site" evidence="4">
    <location>
        <position position="182"/>
    </location>
    <ligand>
        <name>Zn(2+)</name>
        <dbReference type="ChEBI" id="CHEBI:29105"/>
    </ligand>
</feature>
<evidence type="ECO:0000256" key="3">
    <source>
        <dbReference type="ARBA" id="ARBA00023027"/>
    </source>
</evidence>
<feature type="domain" description="Deacetylase sirtuin-type" evidence="5">
    <location>
        <begin position="32"/>
        <end position="392"/>
    </location>
</feature>
<dbReference type="InterPro" id="IPR029035">
    <property type="entry name" value="DHS-like_NAD/FAD-binding_dom"/>
</dbReference>
<evidence type="ECO:0000313" key="7">
    <source>
        <dbReference type="Proteomes" id="UP001451303"/>
    </source>
</evidence>
<proteinExistence type="inferred from homology"/>
<feature type="active site" description="Proton acceptor" evidence="4">
    <location>
        <position position="174"/>
    </location>
</feature>
<reference evidence="6 7" key="1">
    <citation type="submission" date="2023-09" db="EMBL/GenBank/DDBJ databases">
        <title>Multi-omics analysis of a traditional fermented food reveals byproduct-associated fungal strains for waste-to-food upcycling.</title>
        <authorList>
            <consortium name="Lawrence Berkeley National Laboratory"/>
            <person name="Rekdal V.M."/>
            <person name="Villalobos-Escobedo J.M."/>
            <person name="Rodriguez-Valeron N."/>
            <person name="Garcia M.O."/>
            <person name="Vasquez D.P."/>
            <person name="Damayanti I."/>
            <person name="Sorensen P.M."/>
            <person name="Baidoo E.E."/>
            <person name="De Carvalho A.C."/>
            <person name="Riley R."/>
            <person name="Lipzen A."/>
            <person name="He G."/>
            <person name="Yan M."/>
            <person name="Haridas S."/>
            <person name="Daum C."/>
            <person name="Yoshinaga Y."/>
            <person name="Ng V."/>
            <person name="Grigoriev I.V."/>
            <person name="Munk R."/>
            <person name="Nuraida L."/>
            <person name="Wijaya C.H."/>
            <person name="Morales P.-C."/>
            <person name="Keasling J.D."/>
        </authorList>
    </citation>
    <scope>NUCLEOTIDE SEQUENCE [LARGE SCALE GENOMIC DNA]</scope>
    <source>
        <strain evidence="6 7">FGSC 2613</strain>
    </source>
</reference>
<dbReference type="Pfam" id="PF02146">
    <property type="entry name" value="SIR2"/>
    <property type="match status" value="1"/>
</dbReference>
<name>A0ABR3DNH0_NEUIN</name>
<keyword evidence="4" id="KW-0479">Metal-binding</keyword>
<feature type="binding site" evidence="4">
    <location>
        <position position="254"/>
    </location>
    <ligand>
        <name>Zn(2+)</name>
        <dbReference type="ChEBI" id="CHEBI:29105"/>
    </ligand>
</feature>
<feature type="binding site" evidence="4">
    <location>
        <position position="257"/>
    </location>
    <ligand>
        <name>Zn(2+)</name>
        <dbReference type="ChEBI" id="CHEBI:29105"/>
    </ligand>
</feature>
<evidence type="ECO:0000313" key="6">
    <source>
        <dbReference type="EMBL" id="KAL0473376.1"/>
    </source>
</evidence>
<dbReference type="PROSITE" id="PS50305">
    <property type="entry name" value="SIRTUIN"/>
    <property type="match status" value="1"/>
</dbReference>
<dbReference type="Proteomes" id="UP001451303">
    <property type="component" value="Unassembled WGS sequence"/>
</dbReference>
<accession>A0ABR3DNH0</accession>
<keyword evidence="3" id="KW-0520">NAD</keyword>
<dbReference type="InterPro" id="IPR026591">
    <property type="entry name" value="Sirtuin_cat_small_dom_sf"/>
</dbReference>